<dbReference type="OrthoDB" id="9814110at2"/>
<feature type="binding site" evidence="11">
    <location>
        <position position="7"/>
    </location>
    <ligand>
        <name>Mg(2+)</name>
        <dbReference type="ChEBI" id="CHEBI:18420"/>
    </ligand>
</feature>
<feature type="binding site" evidence="11">
    <location>
        <position position="98"/>
    </location>
    <ligand>
        <name>Zn(2+)</name>
        <dbReference type="ChEBI" id="CHEBI:29105"/>
    </ligand>
</feature>
<comment type="subcellular location">
    <subcellularLocation>
        <location evidence="1 7">Cytoplasm</location>
    </subcellularLocation>
</comment>
<feature type="binding site" evidence="11">
    <location>
        <position position="125"/>
    </location>
    <ligand>
        <name>Mg(2+)</name>
        <dbReference type="ChEBI" id="CHEBI:18420"/>
    </ligand>
</feature>
<feature type="binding site" evidence="9">
    <location>
        <begin position="49"/>
        <end position="52"/>
    </location>
    <ligand>
        <name>substrate</name>
    </ligand>
</feature>
<dbReference type="Gene3D" id="3.40.50.1000">
    <property type="entry name" value="HAD superfamily/HAD-like"/>
    <property type="match status" value="1"/>
</dbReference>
<evidence type="ECO:0000256" key="7">
    <source>
        <dbReference type="PIRNR" id="PIRNR004682"/>
    </source>
</evidence>
<dbReference type="eggNOG" id="COG0241">
    <property type="taxonomic scope" value="Bacteria"/>
</dbReference>
<feature type="binding site" evidence="11">
    <location>
        <position position="96"/>
    </location>
    <ligand>
        <name>Zn(2+)</name>
        <dbReference type="ChEBI" id="CHEBI:29105"/>
    </ligand>
</feature>
<comment type="cofactor">
    <cofactor evidence="11">
        <name>Mg(2+)</name>
        <dbReference type="ChEBI" id="CHEBI:18420"/>
    </cofactor>
</comment>
<protein>
    <recommendedName>
        <fullName evidence="6 7">D,D-heptose 1,7-bisphosphate phosphatase</fullName>
        <ecNumber evidence="7">3.1.3.-</ecNumber>
    </recommendedName>
</protein>
<keyword evidence="11" id="KW-0460">Magnesium</keyword>
<evidence type="ECO:0000256" key="4">
    <source>
        <dbReference type="ARBA" id="ARBA00022801"/>
    </source>
</evidence>
<dbReference type="GO" id="GO:0005737">
    <property type="term" value="C:cytoplasm"/>
    <property type="evidence" value="ECO:0007669"/>
    <property type="project" value="UniProtKB-SubCell"/>
</dbReference>
<evidence type="ECO:0000256" key="3">
    <source>
        <dbReference type="ARBA" id="ARBA00022723"/>
    </source>
</evidence>
<evidence type="ECO:0000256" key="9">
    <source>
        <dbReference type="PIRSR" id="PIRSR004682-2"/>
    </source>
</evidence>
<dbReference type="NCBIfam" id="TIGR01662">
    <property type="entry name" value="HAD-SF-IIIA"/>
    <property type="match status" value="1"/>
</dbReference>
<dbReference type="EC" id="3.1.3.-" evidence="7"/>
<evidence type="ECO:0000256" key="11">
    <source>
        <dbReference type="PIRSR" id="PIRSR004682-4"/>
    </source>
</evidence>
<dbReference type="NCBIfam" id="TIGR01656">
    <property type="entry name" value="Histidinol-ppas"/>
    <property type="match status" value="1"/>
</dbReference>
<organism evidence="12 13">
    <name type="scientific">Maridesulfovibrio salexigens (strain ATCC 14822 / DSM 2638 / NCIMB 8403 / VKM B-1763)</name>
    <name type="common">Desulfovibrio salexigens</name>
    <dbReference type="NCBI Taxonomy" id="526222"/>
    <lineage>
        <taxon>Bacteria</taxon>
        <taxon>Pseudomonadati</taxon>
        <taxon>Thermodesulfobacteriota</taxon>
        <taxon>Desulfovibrionia</taxon>
        <taxon>Desulfovibrionales</taxon>
        <taxon>Desulfovibrionaceae</taxon>
        <taxon>Maridesulfovibrio</taxon>
    </lineage>
</organism>
<dbReference type="Pfam" id="PF13242">
    <property type="entry name" value="Hydrolase_like"/>
    <property type="match status" value="1"/>
</dbReference>
<feature type="site" description="Stabilizes the phosphoryl group" evidence="10">
    <location>
        <position position="100"/>
    </location>
</feature>
<evidence type="ECO:0000256" key="5">
    <source>
        <dbReference type="ARBA" id="ARBA00023277"/>
    </source>
</evidence>
<evidence type="ECO:0000313" key="12">
    <source>
        <dbReference type="EMBL" id="ACS79041.1"/>
    </source>
</evidence>
<dbReference type="InterPro" id="IPR006543">
    <property type="entry name" value="Histidinol-phos"/>
</dbReference>
<dbReference type="EMBL" id="CP001649">
    <property type="protein sequence ID" value="ACS79041.1"/>
    <property type="molecule type" value="Genomic_DNA"/>
</dbReference>
<keyword evidence="4 7" id="KW-0378">Hydrolase</keyword>
<comment type="similarity">
    <text evidence="7">Belongs to the gmhB family.</text>
</comment>
<evidence type="ECO:0000256" key="10">
    <source>
        <dbReference type="PIRSR" id="PIRSR004682-3"/>
    </source>
</evidence>
<dbReference type="PANTHER" id="PTHR42891:SF1">
    <property type="entry name" value="D-GLYCERO-BETA-D-MANNO-HEPTOSE-1,7-BISPHOSPHATE 7-PHOSPHATASE"/>
    <property type="match status" value="1"/>
</dbReference>
<keyword evidence="11" id="KW-0862">Zinc</keyword>
<sequence>MKYILLDRDGTIIVDKHYLNDPEGVELFTNTAEGLKAMQNAGYKLLVTTNQSGIGRGYYSEKDMHAVNARMAELLAEHGIEFKAVYFCPHAPDQDCDCRKPAPGMFDQAIAEFGINPEECYVIGDKLCDVELGKARKAKSILVRTGKGLKEEPKCVGKADYIADDLLDAAEFIKRSTNE</sequence>
<feature type="binding site" evidence="11">
    <location>
        <position position="126"/>
    </location>
    <ligand>
        <name>Mg(2+)</name>
        <dbReference type="ChEBI" id="CHEBI:18420"/>
    </ligand>
</feature>
<keyword evidence="3 11" id="KW-0479">Metal-binding</keyword>
<evidence type="ECO:0000256" key="8">
    <source>
        <dbReference type="PIRSR" id="PIRSR004682-1"/>
    </source>
</evidence>
<dbReference type="STRING" id="526222.Desal_0976"/>
<gene>
    <name evidence="12" type="ordered locus">Desal_0976</name>
</gene>
<comment type="cofactor">
    <cofactor evidence="11">
        <name>Zn(2+)</name>
        <dbReference type="ChEBI" id="CHEBI:29105"/>
    </cofactor>
</comment>
<dbReference type="GO" id="GO:0005975">
    <property type="term" value="P:carbohydrate metabolic process"/>
    <property type="evidence" value="ECO:0007669"/>
    <property type="project" value="InterPro"/>
</dbReference>
<feature type="site" description="Contributes to substrate recognition" evidence="10">
    <location>
        <position position="99"/>
    </location>
</feature>
<reference evidence="12 13" key="1">
    <citation type="submission" date="2009-06" db="EMBL/GenBank/DDBJ databases">
        <title>Complete sequence of Desulfovibrio salexigens DSM 2638.</title>
        <authorList>
            <consortium name="US DOE Joint Genome Institute"/>
            <person name="Lucas S."/>
            <person name="Copeland A."/>
            <person name="Lapidus A."/>
            <person name="Glavina del Rio T."/>
            <person name="Tice H."/>
            <person name="Bruce D."/>
            <person name="Goodwin L."/>
            <person name="Pitluck S."/>
            <person name="Munk A.C."/>
            <person name="Brettin T."/>
            <person name="Detter J.C."/>
            <person name="Han C."/>
            <person name="Tapia R."/>
            <person name="Larimer F."/>
            <person name="Land M."/>
            <person name="Hauser L."/>
            <person name="Kyrpides N."/>
            <person name="Anderson I."/>
            <person name="Wall J.D."/>
            <person name="Arkin A.P."/>
            <person name="Dehal P."/>
            <person name="Chivian D."/>
            <person name="Giles B."/>
            <person name="Hazen T.C."/>
        </authorList>
    </citation>
    <scope>NUCLEOTIDE SEQUENCE [LARGE SCALE GENOMIC DNA]</scope>
    <source>
        <strain evidence="13">ATCC 14822 / DSM 2638 / NCIMB 8403 / VKM B-1763</strain>
    </source>
</reference>
<dbReference type="Proteomes" id="UP000002601">
    <property type="component" value="Chromosome"/>
</dbReference>
<dbReference type="InterPro" id="IPR006549">
    <property type="entry name" value="HAD-SF_hydro_IIIA"/>
</dbReference>
<feature type="binding site" evidence="9">
    <location>
        <begin position="99"/>
        <end position="100"/>
    </location>
    <ligand>
        <name>substrate</name>
    </ligand>
</feature>
<keyword evidence="13" id="KW-1185">Reference proteome</keyword>
<feature type="binding site" evidence="11">
    <location>
        <position position="90"/>
    </location>
    <ligand>
        <name>Zn(2+)</name>
        <dbReference type="ChEBI" id="CHEBI:29105"/>
    </ligand>
</feature>
<dbReference type="PANTHER" id="PTHR42891">
    <property type="entry name" value="D-GLYCERO-BETA-D-MANNO-HEPTOSE-1,7-BISPHOSPHATE 7-PHOSPHATASE"/>
    <property type="match status" value="1"/>
</dbReference>
<feature type="binding site" evidence="9">
    <location>
        <begin position="7"/>
        <end position="9"/>
    </location>
    <ligand>
        <name>substrate</name>
    </ligand>
</feature>
<proteinExistence type="inferred from homology"/>
<evidence type="ECO:0000256" key="1">
    <source>
        <dbReference type="ARBA" id="ARBA00004496"/>
    </source>
</evidence>
<feature type="active site" description="Proton donor" evidence="8">
    <location>
        <position position="9"/>
    </location>
</feature>
<evidence type="ECO:0000256" key="6">
    <source>
        <dbReference type="ARBA" id="ARBA00031828"/>
    </source>
</evidence>
<feature type="binding site" evidence="11">
    <location>
        <position position="88"/>
    </location>
    <ligand>
        <name>Zn(2+)</name>
        <dbReference type="ChEBI" id="CHEBI:29105"/>
    </ligand>
</feature>
<feature type="active site" description="Nucleophile" evidence="8">
    <location>
        <position position="7"/>
    </location>
</feature>
<feature type="binding site" evidence="11">
    <location>
        <position position="9"/>
    </location>
    <ligand>
        <name>Mg(2+)</name>
        <dbReference type="ChEBI" id="CHEBI:18420"/>
    </ligand>
</feature>
<feature type="binding site" evidence="9">
    <location>
        <position position="126"/>
    </location>
    <ligand>
        <name>substrate</name>
    </ligand>
</feature>
<dbReference type="NCBIfam" id="NF006506">
    <property type="entry name" value="PRK08942.1"/>
    <property type="match status" value="1"/>
</dbReference>
<dbReference type="KEGG" id="dsa:Desal_0976"/>
<feature type="binding site" evidence="9">
    <location>
        <begin position="15"/>
        <end position="18"/>
    </location>
    <ligand>
        <name>substrate</name>
    </ligand>
</feature>
<accession>C6C0A7</accession>
<evidence type="ECO:0000256" key="2">
    <source>
        <dbReference type="ARBA" id="ARBA00022490"/>
    </source>
</evidence>
<dbReference type="InterPro" id="IPR036412">
    <property type="entry name" value="HAD-like_sf"/>
</dbReference>
<dbReference type="GO" id="GO:0016791">
    <property type="term" value="F:phosphatase activity"/>
    <property type="evidence" value="ECO:0007669"/>
    <property type="project" value="InterPro"/>
</dbReference>
<keyword evidence="5 7" id="KW-0119">Carbohydrate metabolism</keyword>
<dbReference type="RefSeq" id="WP_015850860.1">
    <property type="nucleotide sequence ID" value="NC_012881.1"/>
</dbReference>
<dbReference type="InterPro" id="IPR023214">
    <property type="entry name" value="HAD_sf"/>
</dbReference>
<evidence type="ECO:0000313" key="13">
    <source>
        <dbReference type="Proteomes" id="UP000002601"/>
    </source>
</evidence>
<dbReference type="HOGENOM" id="CLU_085077_2_1_7"/>
<dbReference type="GO" id="GO:0046872">
    <property type="term" value="F:metal ion binding"/>
    <property type="evidence" value="ECO:0007669"/>
    <property type="project" value="UniProtKB-KW"/>
</dbReference>
<feature type="site" description="Stabilizes the phosphoryl group" evidence="10">
    <location>
        <position position="49"/>
    </location>
</feature>
<dbReference type="SUPFAM" id="SSF56784">
    <property type="entry name" value="HAD-like"/>
    <property type="match status" value="1"/>
</dbReference>
<dbReference type="AlphaFoldDB" id="C6C0A7"/>
<dbReference type="InterPro" id="IPR004446">
    <property type="entry name" value="Heptose_bisP_phosphatase"/>
</dbReference>
<keyword evidence="2 7" id="KW-0963">Cytoplasm</keyword>
<name>C6C0A7_MARSD</name>
<dbReference type="PIRSF" id="PIRSF004682">
    <property type="entry name" value="GmhB"/>
    <property type="match status" value="1"/>
</dbReference>
<dbReference type="CDD" id="cd07503">
    <property type="entry name" value="HAD_HisB-N"/>
    <property type="match status" value="1"/>
</dbReference>